<dbReference type="InterPro" id="IPR005966">
    <property type="entry name" value="D-Cys_desShydrase"/>
</dbReference>
<dbReference type="Proteomes" id="UP000063229">
    <property type="component" value="Chromosome"/>
</dbReference>
<evidence type="ECO:0000256" key="3">
    <source>
        <dbReference type="ARBA" id="ARBA00022898"/>
    </source>
</evidence>
<evidence type="ECO:0000256" key="2">
    <source>
        <dbReference type="ARBA" id="ARBA00008639"/>
    </source>
</evidence>
<dbReference type="NCBIfam" id="TIGR01275">
    <property type="entry name" value="ACC_deam_rel"/>
    <property type="match status" value="1"/>
</dbReference>
<dbReference type="InterPro" id="IPR027278">
    <property type="entry name" value="ACCD_DCysDesulf"/>
</dbReference>
<protein>
    <recommendedName>
        <fullName evidence="6">L-cysteate sulfo-lyase</fullName>
        <ecNumber evidence="5">4.4.1.25</ecNumber>
    </recommendedName>
</protein>
<name>A0A0X1T3J3_PSEAA</name>
<dbReference type="EC" id="4.4.1.25" evidence="5"/>
<dbReference type="FunFam" id="3.40.50.1100:FF:000017">
    <property type="entry name" value="D-cysteine desulfhydrase"/>
    <property type="match status" value="1"/>
</dbReference>
<evidence type="ECO:0000256" key="6">
    <source>
        <dbReference type="ARBA" id="ARBA00068519"/>
    </source>
</evidence>
<organism evidence="10 11">
    <name type="scientific">Pseudomonas agarici</name>
    <dbReference type="NCBI Taxonomy" id="46677"/>
    <lineage>
        <taxon>Bacteria</taxon>
        <taxon>Pseudomonadati</taxon>
        <taxon>Pseudomonadota</taxon>
        <taxon>Gammaproteobacteria</taxon>
        <taxon>Pseudomonadales</taxon>
        <taxon>Pseudomonadaceae</taxon>
        <taxon>Pseudomonas</taxon>
    </lineage>
</organism>
<sequence>MIKQQLARFNRLELLTQATPLEKLERLSTWVGRDIYIKRDDLTPLALGGNKLRKLEYLAADALASGADTLVTAGAIQSNHVRQTAALAARLGLGCVALVENPIGTEDSNYLRNGNRLLLDLFDAKVERVDNLDNVDEQLQALAERLRNNGRKPYLVPIGGSNALGALGYVRGGLELAAQIEATGLAFAAVVLASGSAGTHSGLGLALSEALPKLPVVGVTVSRSDEAQRPKVQDLAERTAELLGVDLPASFRVELWDEYFAPRYGEPSAGTLAAIKLLASQEGILLDPVYTGKAMAGLLDGIGLQRFDEGPIIFLHTGGAPALFAYNAAFD</sequence>
<evidence type="ECO:0000313" key="10">
    <source>
        <dbReference type="EMBL" id="AMB86634.1"/>
    </source>
</evidence>
<dbReference type="KEGG" id="pagb:AWM79_15500"/>
<accession>A0A0X1T3J3</accession>
<evidence type="ECO:0000313" key="11">
    <source>
        <dbReference type="Proteomes" id="UP000063229"/>
    </source>
</evidence>
<proteinExistence type="inferred from homology"/>
<feature type="modified residue" description="N6-(pyridoxal phosphate)lysine" evidence="8">
    <location>
        <position position="51"/>
    </location>
</feature>
<dbReference type="OrthoDB" id="9801249at2"/>
<dbReference type="AlphaFoldDB" id="A0A0X1T3J3"/>
<keyword evidence="3 8" id="KW-0663">Pyridoxal phosphate</keyword>
<evidence type="ECO:0000256" key="5">
    <source>
        <dbReference type="ARBA" id="ARBA00066825"/>
    </source>
</evidence>
<feature type="domain" description="Tryptophan synthase beta chain-like PALP" evidence="9">
    <location>
        <begin position="15"/>
        <end position="318"/>
    </location>
</feature>
<dbReference type="NCBIfam" id="NF003030">
    <property type="entry name" value="PRK03910.1-3"/>
    <property type="match status" value="1"/>
</dbReference>
<evidence type="ECO:0000256" key="1">
    <source>
        <dbReference type="ARBA" id="ARBA00001933"/>
    </source>
</evidence>
<gene>
    <name evidence="10" type="ORF">AWM79_15500</name>
</gene>
<dbReference type="PIRSF" id="PIRSF006278">
    <property type="entry name" value="ACCD_DCysDesulf"/>
    <property type="match status" value="1"/>
</dbReference>
<keyword evidence="4" id="KW-0456">Lyase</keyword>
<feature type="active site" description="Nucleophile" evidence="7">
    <location>
        <position position="78"/>
    </location>
</feature>
<dbReference type="RefSeq" id="WP_017132583.1">
    <property type="nucleotide sequence ID" value="NZ_CP014135.1"/>
</dbReference>
<evidence type="ECO:0000256" key="8">
    <source>
        <dbReference type="PIRSR" id="PIRSR006278-2"/>
    </source>
</evidence>
<evidence type="ECO:0000259" key="9">
    <source>
        <dbReference type="Pfam" id="PF00291"/>
    </source>
</evidence>
<dbReference type="GO" id="GO:0034011">
    <property type="term" value="F:L-cysteate sulfo-lyase activity"/>
    <property type="evidence" value="ECO:0007669"/>
    <property type="project" value="UniProtKB-EC"/>
</dbReference>
<dbReference type="Gene3D" id="3.40.50.1100">
    <property type="match status" value="2"/>
</dbReference>
<evidence type="ECO:0000256" key="4">
    <source>
        <dbReference type="ARBA" id="ARBA00023239"/>
    </source>
</evidence>
<dbReference type="GO" id="GO:0019148">
    <property type="term" value="F:D-cysteine desulfhydrase activity"/>
    <property type="evidence" value="ECO:0007669"/>
    <property type="project" value="TreeGrafter"/>
</dbReference>
<comment type="cofactor">
    <cofactor evidence="1">
        <name>pyridoxal 5'-phosphate</name>
        <dbReference type="ChEBI" id="CHEBI:597326"/>
    </cofactor>
</comment>
<dbReference type="NCBIfam" id="NF003032">
    <property type="entry name" value="PRK03910.1-5"/>
    <property type="match status" value="1"/>
</dbReference>
<dbReference type="EMBL" id="CP014135">
    <property type="protein sequence ID" value="AMB86634.1"/>
    <property type="molecule type" value="Genomic_DNA"/>
</dbReference>
<dbReference type="PANTHER" id="PTHR43780">
    <property type="entry name" value="1-AMINOCYCLOPROPANE-1-CARBOXYLATE DEAMINASE-RELATED"/>
    <property type="match status" value="1"/>
</dbReference>
<dbReference type="PANTHER" id="PTHR43780:SF2">
    <property type="entry name" value="1-AMINOCYCLOPROPANE-1-CARBOXYLATE DEAMINASE-RELATED"/>
    <property type="match status" value="1"/>
</dbReference>
<reference evidence="10 11" key="1">
    <citation type="submission" date="2016-01" db="EMBL/GenBank/DDBJ databases">
        <authorList>
            <person name="McClelland M."/>
            <person name="Jain A."/>
            <person name="Saraogi P."/>
            <person name="Mendelson R."/>
            <person name="Westerman R."/>
            <person name="SanMiguel P."/>
            <person name="Csonka L."/>
        </authorList>
    </citation>
    <scope>NUCLEOTIDE SEQUENCE [LARGE SCALE GENOMIC DNA]</scope>
    <source>
        <strain evidence="10 11">NCPPB 2472</strain>
    </source>
</reference>
<dbReference type="InterPro" id="IPR001926">
    <property type="entry name" value="TrpB-like_PALP"/>
</dbReference>
<evidence type="ECO:0000256" key="7">
    <source>
        <dbReference type="PIRSR" id="PIRSR006278-1"/>
    </source>
</evidence>
<dbReference type="Pfam" id="PF00291">
    <property type="entry name" value="PALP"/>
    <property type="match status" value="1"/>
</dbReference>
<dbReference type="InterPro" id="IPR036052">
    <property type="entry name" value="TrpB-like_PALP_sf"/>
</dbReference>
<keyword evidence="11" id="KW-1185">Reference proteome</keyword>
<dbReference type="SUPFAM" id="SSF53686">
    <property type="entry name" value="Tryptophan synthase beta subunit-like PLP-dependent enzymes"/>
    <property type="match status" value="1"/>
</dbReference>
<dbReference type="STRING" id="46677.AWM79_15500"/>
<comment type="similarity">
    <text evidence="2">Belongs to the ACC deaminase/D-cysteine desulfhydrase family.</text>
</comment>